<dbReference type="AlphaFoldDB" id="E0XQ74"/>
<proteinExistence type="predicted"/>
<sequence length="86" mass="9863">MAEQRSPKPQVGGSIPSWPAILLARLVRRRRNKQITELSLVIKGPSLENRFDYQRRKQGRISRLAKMANCCIPTIGGHFRELVLPR</sequence>
<dbReference type="EMBL" id="GU474841">
    <property type="protein sequence ID" value="ADI16565.1"/>
    <property type="molecule type" value="Genomic_DNA"/>
</dbReference>
<protein>
    <submittedName>
        <fullName evidence="1">Uncharacterized protein</fullName>
    </submittedName>
</protein>
<name>E0XQ74_9GAMM</name>
<accession>E0XQ74</accession>
<evidence type="ECO:0000313" key="1">
    <source>
        <dbReference type="EMBL" id="ADI16565.1"/>
    </source>
</evidence>
<reference evidence="1" key="1">
    <citation type="journal article" date="2011" name="Environ. Microbiol.">
        <title>Time-series analyses of Monterey Bay coastal microbial picoplankton using a 'genome proxy' microarray.</title>
        <authorList>
            <person name="Rich V.I."/>
            <person name="Pham V.D."/>
            <person name="Eppley J."/>
            <person name="Shi Y."/>
            <person name="DeLong E.F."/>
        </authorList>
    </citation>
    <scope>NUCLEOTIDE SEQUENCE</scope>
</reference>
<organism evidence="1">
    <name type="scientific">uncultured gamma proteobacterium HF0010_01E20</name>
    <dbReference type="NCBI Taxonomy" id="710977"/>
    <lineage>
        <taxon>Bacteria</taxon>
        <taxon>Pseudomonadati</taxon>
        <taxon>Pseudomonadota</taxon>
        <taxon>Gammaproteobacteria</taxon>
        <taxon>environmental samples</taxon>
    </lineage>
</organism>